<evidence type="ECO:0000256" key="1">
    <source>
        <dbReference type="SAM" id="SignalP"/>
    </source>
</evidence>
<evidence type="ECO:0008006" key="3">
    <source>
        <dbReference type="Google" id="ProtNLM"/>
    </source>
</evidence>
<dbReference type="Proteomes" id="UP000885771">
    <property type="component" value="Unassembled WGS sequence"/>
</dbReference>
<name>A0A7V5RPY0_CALAY</name>
<comment type="caution">
    <text evidence="2">The sequence shown here is derived from an EMBL/GenBank/DDBJ whole genome shotgun (WGS) entry which is preliminary data.</text>
</comment>
<organism evidence="2">
    <name type="scientific">Caldithrix abyssi</name>
    <dbReference type="NCBI Taxonomy" id="187145"/>
    <lineage>
        <taxon>Bacteria</taxon>
        <taxon>Pseudomonadati</taxon>
        <taxon>Calditrichota</taxon>
        <taxon>Calditrichia</taxon>
        <taxon>Calditrichales</taxon>
        <taxon>Calditrichaceae</taxon>
        <taxon>Caldithrix</taxon>
    </lineage>
</organism>
<reference evidence="2" key="1">
    <citation type="journal article" date="2020" name="mSystems">
        <title>Genome- and Community-Level Interaction Insights into Carbon Utilization and Element Cycling Functions of Hydrothermarchaeota in Hydrothermal Sediment.</title>
        <authorList>
            <person name="Zhou Z."/>
            <person name="Liu Y."/>
            <person name="Xu W."/>
            <person name="Pan J."/>
            <person name="Luo Z.H."/>
            <person name="Li M."/>
        </authorList>
    </citation>
    <scope>NUCLEOTIDE SEQUENCE [LARGE SCALE GENOMIC DNA]</scope>
    <source>
        <strain evidence="2">HyVt-460</strain>
    </source>
</reference>
<protein>
    <recommendedName>
        <fullName evidence="3">Outer membrane protein beta-barrel domain-containing protein</fullName>
    </recommendedName>
</protein>
<evidence type="ECO:0000313" key="2">
    <source>
        <dbReference type="EMBL" id="HHM02010.1"/>
    </source>
</evidence>
<dbReference type="EMBL" id="DRLI01000126">
    <property type="protein sequence ID" value="HHM02010.1"/>
    <property type="molecule type" value="Genomic_DNA"/>
</dbReference>
<dbReference type="Pfam" id="PF09694">
    <property type="entry name" value="Gcw_chp"/>
    <property type="match status" value="1"/>
</dbReference>
<dbReference type="AlphaFoldDB" id="A0A7V5RPY0"/>
<keyword evidence="1" id="KW-0732">Signal</keyword>
<gene>
    <name evidence="2" type="ORF">ENJ15_03290</name>
</gene>
<dbReference type="InterPro" id="IPR010239">
    <property type="entry name" value="CHP02001"/>
</dbReference>
<proteinExistence type="predicted"/>
<feature type="signal peptide" evidence="1">
    <location>
        <begin position="1"/>
        <end position="19"/>
    </location>
</feature>
<feature type="chain" id="PRO_5031539865" description="Outer membrane protein beta-barrel domain-containing protein" evidence="1">
    <location>
        <begin position="20"/>
        <end position="224"/>
    </location>
</feature>
<sequence>MKKALFILAALLFIRPISAQEYELNADLVSRYIWRGIELANGASIQPAFGFSYGDFSAGTWASYALSPQAAGGDEHDFWASYAFGSFSLTMTDYYFPNGANNDIFDFSNNGQGAHVLEAALGFDGGEDFPLTVLLAANIYNDPDNSLYLELGWQTASGVGFVAGFARGNSTWYAVSNPGIRAINMGVSYTRELKLYEGYGIPLTGQVIFNPSLKMSYFVVGLSL</sequence>
<accession>A0A7V5RPY0</accession>